<evidence type="ECO:0000313" key="1">
    <source>
        <dbReference type="EMBL" id="CAG5105459.1"/>
    </source>
</evidence>
<evidence type="ECO:0000313" key="2">
    <source>
        <dbReference type="Proteomes" id="UP001158576"/>
    </source>
</evidence>
<proteinExistence type="predicted"/>
<dbReference type="Proteomes" id="UP001158576">
    <property type="component" value="Chromosome 1"/>
</dbReference>
<protein>
    <submittedName>
        <fullName evidence="1">Oidioi.mRNA.OKI2018_I69.chr1.g2143.t2.cds</fullName>
    </submittedName>
</protein>
<dbReference type="EMBL" id="OU015566">
    <property type="protein sequence ID" value="CAG5105459.1"/>
    <property type="molecule type" value="Genomic_DNA"/>
</dbReference>
<accession>A0ABN7SVB4</accession>
<sequence length="131" mass="13563">MQEICPDDPTTNATLETTVANNVDTTRIITTGISGTSTPAVAEGSEEITQVVPIEANYAATENDEITIPTTTEATIITTAKTAATTKAIPATAAPIQTTTESLDTTTSGCQSLPKSTTLLIPLALYLSSFL</sequence>
<reference evidence="1 2" key="1">
    <citation type="submission" date="2021-04" db="EMBL/GenBank/DDBJ databases">
        <authorList>
            <person name="Bliznina A."/>
        </authorList>
    </citation>
    <scope>NUCLEOTIDE SEQUENCE [LARGE SCALE GENOMIC DNA]</scope>
</reference>
<name>A0ABN7SVB4_OIKDI</name>
<organism evidence="1 2">
    <name type="scientific">Oikopleura dioica</name>
    <name type="common">Tunicate</name>
    <dbReference type="NCBI Taxonomy" id="34765"/>
    <lineage>
        <taxon>Eukaryota</taxon>
        <taxon>Metazoa</taxon>
        <taxon>Chordata</taxon>
        <taxon>Tunicata</taxon>
        <taxon>Appendicularia</taxon>
        <taxon>Copelata</taxon>
        <taxon>Oikopleuridae</taxon>
        <taxon>Oikopleura</taxon>
    </lineage>
</organism>
<gene>
    <name evidence="1" type="ORF">OKIOD_LOCUS10908</name>
</gene>
<keyword evidence="2" id="KW-1185">Reference proteome</keyword>